<keyword evidence="2 5" id="KW-0813">Transport</keyword>
<feature type="signal peptide" evidence="6">
    <location>
        <begin position="1"/>
        <end position="25"/>
    </location>
</feature>
<evidence type="ECO:0000313" key="9">
    <source>
        <dbReference type="Proteomes" id="UP000252519"/>
    </source>
</evidence>
<evidence type="ECO:0000256" key="4">
    <source>
        <dbReference type="ARBA" id="ARBA00026169"/>
    </source>
</evidence>
<comment type="similarity">
    <text evidence="1 5">Belongs to the EXO70 family.</text>
</comment>
<keyword evidence="3 5" id="KW-0268">Exocytosis</keyword>
<dbReference type="SUPFAM" id="SSF74788">
    <property type="entry name" value="Cullin repeat-like"/>
    <property type="match status" value="1"/>
</dbReference>
<dbReference type="PANTHER" id="PTHR12542">
    <property type="entry name" value="EXOCYST COMPLEX PROTEIN EXO70"/>
    <property type="match status" value="1"/>
</dbReference>
<comment type="function">
    <text evidence="5">Component of the exocyst complex involved in the docking of exocytic vesicles with fusion sites on the plasma membrane.</text>
</comment>
<evidence type="ECO:0000256" key="3">
    <source>
        <dbReference type="ARBA" id="ARBA00022483"/>
    </source>
</evidence>
<dbReference type="Gene3D" id="1.20.1280.170">
    <property type="entry name" value="Exocyst complex component Exo70"/>
    <property type="match status" value="1"/>
</dbReference>
<organism evidence="8 9">
    <name type="scientific">Ancylostoma caninum</name>
    <name type="common">Dog hookworm</name>
    <dbReference type="NCBI Taxonomy" id="29170"/>
    <lineage>
        <taxon>Eukaryota</taxon>
        <taxon>Metazoa</taxon>
        <taxon>Ecdysozoa</taxon>
        <taxon>Nematoda</taxon>
        <taxon>Chromadorea</taxon>
        <taxon>Rhabditida</taxon>
        <taxon>Rhabditina</taxon>
        <taxon>Rhabditomorpha</taxon>
        <taxon>Strongyloidea</taxon>
        <taxon>Ancylostomatidae</taxon>
        <taxon>Ancylostomatinae</taxon>
        <taxon>Ancylostoma</taxon>
    </lineage>
</organism>
<dbReference type="AlphaFoldDB" id="A0A368EX85"/>
<proteinExistence type="inferred from homology"/>
<dbReference type="Proteomes" id="UP000252519">
    <property type="component" value="Unassembled WGS sequence"/>
</dbReference>
<dbReference type="STRING" id="29170.A0A368EX85"/>
<dbReference type="InterPro" id="IPR046364">
    <property type="entry name" value="Exo70_C"/>
</dbReference>
<dbReference type="EMBL" id="JOJR01020969">
    <property type="protein sequence ID" value="RCN24326.1"/>
    <property type="molecule type" value="Genomic_DNA"/>
</dbReference>
<feature type="chain" id="PRO_5016925505" description="Exocyst complex component 7" evidence="6">
    <location>
        <begin position="26"/>
        <end position="150"/>
    </location>
</feature>
<reference evidence="8 9" key="1">
    <citation type="submission" date="2014-10" db="EMBL/GenBank/DDBJ databases">
        <title>Draft genome of the hookworm Ancylostoma caninum.</title>
        <authorList>
            <person name="Mitreva M."/>
        </authorList>
    </citation>
    <scope>NUCLEOTIDE SEQUENCE [LARGE SCALE GENOMIC DNA]</scope>
    <source>
        <strain evidence="8 9">Baltimore</strain>
    </source>
</reference>
<dbReference type="Pfam" id="PF03081">
    <property type="entry name" value="Exo70_C"/>
    <property type="match status" value="1"/>
</dbReference>
<accession>A0A368EX85</accession>
<protein>
    <recommendedName>
        <fullName evidence="4 5">Exocyst complex component 7</fullName>
    </recommendedName>
    <alternativeName>
        <fullName evidence="5">Exocyst complex component Exo70</fullName>
    </alternativeName>
</protein>
<evidence type="ECO:0000256" key="5">
    <source>
        <dbReference type="RuleBase" id="RU365026"/>
    </source>
</evidence>
<dbReference type="InterPro" id="IPR004140">
    <property type="entry name" value="Exo70"/>
</dbReference>
<sequence>MTAPHGTNSALLLPKLFARILSALGMTLKKKSEDYDDPALSNLFLLNNYNYIAKALEDDEDGLLPVINEQNTQILSFYHAEIEQYINHYMRSWHPCIATLQGVQRVMDDKSMIKNMLTVVFIIDSGKFFLLSIQCMGQNKLIRFPVICNY</sequence>
<dbReference type="GO" id="GO:0006887">
    <property type="term" value="P:exocytosis"/>
    <property type="evidence" value="ECO:0007669"/>
    <property type="project" value="UniProtKB-KW"/>
</dbReference>
<feature type="domain" description="Exocyst complex subunit Exo70 C-terminal" evidence="7">
    <location>
        <begin position="7"/>
        <end position="106"/>
    </location>
</feature>
<dbReference type="GO" id="GO:0005546">
    <property type="term" value="F:phosphatidylinositol-4,5-bisphosphate binding"/>
    <property type="evidence" value="ECO:0007669"/>
    <property type="project" value="InterPro"/>
</dbReference>
<evidence type="ECO:0000256" key="1">
    <source>
        <dbReference type="ARBA" id="ARBA00006756"/>
    </source>
</evidence>
<keyword evidence="5" id="KW-0653">Protein transport</keyword>
<evidence type="ECO:0000313" key="8">
    <source>
        <dbReference type="EMBL" id="RCN24326.1"/>
    </source>
</evidence>
<keyword evidence="9" id="KW-1185">Reference proteome</keyword>
<evidence type="ECO:0000256" key="2">
    <source>
        <dbReference type="ARBA" id="ARBA00022448"/>
    </source>
</evidence>
<name>A0A368EX85_ANCCA</name>
<keyword evidence="6" id="KW-0732">Signal</keyword>
<dbReference type="OrthoDB" id="1922221at2759"/>
<comment type="caution">
    <text evidence="8">The sequence shown here is derived from an EMBL/GenBank/DDBJ whole genome shotgun (WGS) entry which is preliminary data.</text>
</comment>
<dbReference type="GO" id="GO:0000145">
    <property type="term" value="C:exocyst"/>
    <property type="evidence" value="ECO:0007669"/>
    <property type="project" value="InterPro"/>
</dbReference>
<evidence type="ECO:0000256" key="6">
    <source>
        <dbReference type="SAM" id="SignalP"/>
    </source>
</evidence>
<dbReference type="PANTHER" id="PTHR12542:SF41">
    <property type="entry name" value="EXOCYST COMPLEX COMPONENT 7"/>
    <property type="match status" value="1"/>
</dbReference>
<dbReference type="InterPro" id="IPR016159">
    <property type="entry name" value="Cullin_repeat-like_dom_sf"/>
</dbReference>
<gene>
    <name evidence="8" type="ORF">ANCCAN_29980</name>
</gene>
<dbReference type="GO" id="GO:0015031">
    <property type="term" value="P:protein transport"/>
    <property type="evidence" value="ECO:0007669"/>
    <property type="project" value="UniProtKB-KW"/>
</dbReference>
<evidence type="ECO:0000259" key="7">
    <source>
        <dbReference type="Pfam" id="PF03081"/>
    </source>
</evidence>